<evidence type="ECO:0000313" key="1">
    <source>
        <dbReference type="EMBL" id="BDW85302.1"/>
    </source>
</evidence>
<gene>
    <name evidence="1" type="ORF">MACH21_14790</name>
</gene>
<organism evidence="1 2">
    <name type="scientific">Roseicyclus marinus</name>
    <dbReference type="NCBI Taxonomy" id="2161673"/>
    <lineage>
        <taxon>Bacteria</taxon>
        <taxon>Pseudomonadati</taxon>
        <taxon>Pseudomonadota</taxon>
        <taxon>Alphaproteobacteria</taxon>
        <taxon>Rhodobacterales</taxon>
        <taxon>Roseobacteraceae</taxon>
        <taxon>Roseicyclus</taxon>
    </lineage>
</organism>
<evidence type="ECO:0008006" key="3">
    <source>
        <dbReference type="Google" id="ProtNLM"/>
    </source>
</evidence>
<name>A0AA48KI21_9RHOB</name>
<sequence length="193" mass="21284">MLRPPTARKRDCSLGSSGLAPRACPRQTIPMDLRYHTPLDAPALRAQGIPAPWGFGLADRVRFGEIDALGHVNNTAYLRWFESFRLPYLSARHVTDYGPDSPRLVLKHASCDYLAEMVQAMDYVVTGRTRAFRTTSFTMDYAVWLPDPAGARQTAAGSAIIVLLDRHGNGRHKIPVEARDALQNLDGAVPESA</sequence>
<protein>
    <recommendedName>
        <fullName evidence="3">Acyl-CoA thioester hydrolase</fullName>
    </recommendedName>
</protein>
<dbReference type="AlphaFoldDB" id="A0AA48KI21"/>
<proteinExistence type="predicted"/>
<accession>A0AA48KI21</accession>
<dbReference type="Pfam" id="PF13279">
    <property type="entry name" value="4HBT_2"/>
    <property type="match status" value="1"/>
</dbReference>
<dbReference type="SUPFAM" id="SSF54637">
    <property type="entry name" value="Thioesterase/thiol ester dehydrase-isomerase"/>
    <property type="match status" value="1"/>
</dbReference>
<reference evidence="1 2" key="1">
    <citation type="submission" date="2023-01" db="EMBL/GenBank/DDBJ databases">
        <title>Complete genome sequence of Roseicyclus marinus strain Dej080120_10.</title>
        <authorList>
            <person name="Ueki S."/>
            <person name="Maruyama F."/>
        </authorList>
    </citation>
    <scope>NUCLEOTIDE SEQUENCE [LARGE SCALE GENOMIC DNA]</scope>
    <source>
        <strain evidence="1 2">Dej080120_10</strain>
    </source>
</reference>
<keyword evidence="2" id="KW-1185">Reference proteome</keyword>
<dbReference type="Proteomes" id="UP001337723">
    <property type="component" value="Chromosome"/>
</dbReference>
<dbReference type="KEGG" id="rmai:MACH21_14790"/>
<dbReference type="InterPro" id="IPR029069">
    <property type="entry name" value="HotDog_dom_sf"/>
</dbReference>
<dbReference type="EMBL" id="AP027266">
    <property type="protein sequence ID" value="BDW85302.1"/>
    <property type="molecule type" value="Genomic_DNA"/>
</dbReference>
<dbReference type="CDD" id="cd00586">
    <property type="entry name" value="4HBT"/>
    <property type="match status" value="1"/>
</dbReference>
<evidence type="ECO:0000313" key="2">
    <source>
        <dbReference type="Proteomes" id="UP001337723"/>
    </source>
</evidence>
<dbReference type="Gene3D" id="3.10.129.10">
    <property type="entry name" value="Hotdog Thioesterase"/>
    <property type="match status" value="1"/>
</dbReference>